<evidence type="ECO:0000313" key="1">
    <source>
        <dbReference type="EMBL" id="ADE15000.1"/>
    </source>
</evidence>
<proteinExistence type="predicted"/>
<dbReference type="EMBL" id="CP001798">
    <property type="protein sequence ID" value="ADE15000.1"/>
    <property type="molecule type" value="Genomic_DNA"/>
</dbReference>
<keyword evidence="2" id="KW-1185">Reference proteome</keyword>
<dbReference type="OrthoDB" id="5767245at2"/>
<dbReference type="eggNOG" id="ENOG5033FVA">
    <property type="taxonomic scope" value="Bacteria"/>
</dbReference>
<dbReference type="STRING" id="472759.Nhal_1887"/>
<accession>D5C3M8</accession>
<dbReference type="Proteomes" id="UP000001844">
    <property type="component" value="Chromosome"/>
</dbReference>
<organism evidence="1 2">
    <name type="scientific">Nitrosococcus halophilus (strain Nc4)</name>
    <dbReference type="NCBI Taxonomy" id="472759"/>
    <lineage>
        <taxon>Bacteria</taxon>
        <taxon>Pseudomonadati</taxon>
        <taxon>Pseudomonadota</taxon>
        <taxon>Gammaproteobacteria</taxon>
        <taxon>Chromatiales</taxon>
        <taxon>Chromatiaceae</taxon>
        <taxon>Nitrosococcus</taxon>
    </lineage>
</organism>
<name>D5C3M8_NITHN</name>
<dbReference type="AlphaFoldDB" id="D5C3M8"/>
<dbReference type="HOGENOM" id="CLU_1702392_0_0_6"/>
<dbReference type="Gene3D" id="3.30.300.250">
    <property type="match status" value="1"/>
</dbReference>
<reference evidence="2" key="1">
    <citation type="submission" date="2010-04" db="EMBL/GenBank/DDBJ databases">
        <title>Complete genome sequence of Nitrosococcus halophilus Nc4, a salt-adapted, aerobic obligate ammonia-oxidizing sulfur purple bacterium.</title>
        <authorList>
            <consortium name="US DOE Joint Genome Institute"/>
            <person name="Campbell M.A."/>
            <person name="Malfatti S.A."/>
            <person name="Chain P.S.G."/>
            <person name="Heidelberg J.F."/>
            <person name="Ward B.B."/>
            <person name="Klotz M.G."/>
        </authorList>
    </citation>
    <scope>NUCLEOTIDE SEQUENCE [LARGE SCALE GENOMIC DNA]</scope>
    <source>
        <strain evidence="2">Nc4</strain>
    </source>
</reference>
<protein>
    <submittedName>
        <fullName evidence="1">Uncharacterized protein</fullName>
    </submittedName>
</protein>
<dbReference type="KEGG" id="nhl:Nhal_1887"/>
<sequence length="152" mass="17440">MKKILIYPLLLLFLIIVVIAIRMNWLGTRQVVLPSGETVDPKELSSAEVLSVVAEQMNQVLPIKVGTEIELRSVEGRQGELIYHYVKTTPPSELFDKNRFMEEIRPIVLRRACRSQGMKLFFAHGVCARYDFRAENDQFIGEIIVTPRQCGY</sequence>
<gene>
    <name evidence="1" type="ordered locus">Nhal_1887</name>
</gene>
<evidence type="ECO:0000313" key="2">
    <source>
        <dbReference type="Proteomes" id="UP000001844"/>
    </source>
</evidence>